<dbReference type="InterPro" id="IPR009387">
    <property type="entry name" value="HigB-2"/>
</dbReference>
<accession>A0ABS8H7Y8</accession>
<keyword evidence="2" id="KW-1185">Reference proteome</keyword>
<organism evidence="1 2">
    <name type="scientific">Sphingobium soli</name>
    <dbReference type="NCBI Taxonomy" id="1591116"/>
    <lineage>
        <taxon>Bacteria</taxon>
        <taxon>Pseudomonadati</taxon>
        <taxon>Pseudomonadota</taxon>
        <taxon>Alphaproteobacteria</taxon>
        <taxon>Sphingomonadales</taxon>
        <taxon>Sphingomonadaceae</taxon>
        <taxon>Sphingobium</taxon>
    </lineage>
</organism>
<reference evidence="1 2" key="1">
    <citation type="submission" date="2021-10" db="EMBL/GenBank/DDBJ databases">
        <title>The diversity and Nitrogen Metabolism of Culturable Nitrate-Utilizing Bacteria Within the Oxygen Minimum Zone of the Changjiang (Yangtze River)Estuary.</title>
        <authorList>
            <person name="Zhang D."/>
            <person name="Zheng J."/>
            <person name="Liu S."/>
            <person name="He W."/>
        </authorList>
    </citation>
    <scope>NUCLEOTIDE SEQUENCE [LARGE SCALE GENOMIC DNA]</scope>
    <source>
        <strain evidence="1 2">FXH275-2</strain>
    </source>
</reference>
<dbReference type="Pfam" id="PF06296">
    <property type="entry name" value="RelE"/>
    <property type="match status" value="1"/>
</dbReference>
<dbReference type="Proteomes" id="UP001198830">
    <property type="component" value="Unassembled WGS sequence"/>
</dbReference>
<dbReference type="EMBL" id="JAJGNP010000024">
    <property type="protein sequence ID" value="MCC4234676.1"/>
    <property type="molecule type" value="Genomic_DNA"/>
</dbReference>
<name>A0ABS8H7Y8_9SPHN</name>
<protein>
    <submittedName>
        <fullName evidence="1">Type II toxin-antitoxin system RelE/ParE family toxin</fullName>
    </submittedName>
</protein>
<dbReference type="RefSeq" id="WP_228228108.1">
    <property type="nucleotide sequence ID" value="NZ_JAJGNP010000024.1"/>
</dbReference>
<dbReference type="PIRSF" id="PIRSF018634">
    <property type="entry name" value="UCP018634"/>
    <property type="match status" value="1"/>
</dbReference>
<proteinExistence type="predicted"/>
<evidence type="ECO:0000313" key="2">
    <source>
        <dbReference type="Proteomes" id="UP001198830"/>
    </source>
</evidence>
<gene>
    <name evidence="1" type="ORF">LL253_18550</name>
</gene>
<comment type="caution">
    <text evidence="1">The sequence shown here is derived from an EMBL/GenBank/DDBJ whole genome shotgun (WGS) entry which is preliminary data.</text>
</comment>
<sequence length="122" mass="14201">MSDTEATARTFKTAWFAKAARKARISDDELCEAIREVTKRQADDLGGGVFKKRLNKNRHRSIILAKGRRFWVYAYLFAKKDRANIDESELRAFRDLADLYARKTDDQIELELEAREIVEICT</sequence>
<evidence type="ECO:0000313" key="1">
    <source>
        <dbReference type="EMBL" id="MCC4234676.1"/>
    </source>
</evidence>